<evidence type="ECO:0000256" key="2">
    <source>
        <dbReference type="SAM" id="MobiDB-lite"/>
    </source>
</evidence>
<comment type="caution">
    <text evidence="5">The sequence shown here is derived from an EMBL/GenBank/DDBJ whole genome shotgun (WGS) entry which is preliminary data.</text>
</comment>
<dbReference type="PANTHER" id="PTHR33392">
    <property type="entry name" value="POLYISOPRENYL-TEICHOIC ACID--PEPTIDOGLYCAN TEICHOIC ACID TRANSFERASE TAGU"/>
    <property type="match status" value="1"/>
</dbReference>
<feature type="transmembrane region" description="Helical" evidence="3">
    <location>
        <begin position="80"/>
        <end position="101"/>
    </location>
</feature>
<dbReference type="InterPro" id="IPR050922">
    <property type="entry name" value="LytR/CpsA/Psr_CW_biosynth"/>
</dbReference>
<keyword evidence="3" id="KW-0812">Transmembrane</keyword>
<dbReference type="Proteomes" id="UP000281708">
    <property type="component" value="Unassembled WGS sequence"/>
</dbReference>
<gene>
    <name evidence="5" type="ORF">D9V37_08540</name>
</gene>
<evidence type="ECO:0000256" key="1">
    <source>
        <dbReference type="ARBA" id="ARBA00006068"/>
    </source>
</evidence>
<keyword evidence="3" id="KW-0472">Membrane</keyword>
<dbReference type="NCBIfam" id="TIGR00350">
    <property type="entry name" value="lytR_cpsA_psr"/>
    <property type="match status" value="1"/>
</dbReference>
<dbReference type="Pfam" id="PF03816">
    <property type="entry name" value="LytR_cpsA_psr"/>
    <property type="match status" value="1"/>
</dbReference>
<dbReference type="RefSeq" id="WP_121805680.1">
    <property type="nucleotide sequence ID" value="NZ_RDBE01000006.1"/>
</dbReference>
<dbReference type="EMBL" id="RDBE01000006">
    <property type="protein sequence ID" value="RLV49916.1"/>
    <property type="molecule type" value="Genomic_DNA"/>
</dbReference>
<evidence type="ECO:0000256" key="3">
    <source>
        <dbReference type="SAM" id="Phobius"/>
    </source>
</evidence>
<dbReference type="PANTHER" id="PTHR33392:SF6">
    <property type="entry name" value="POLYISOPRENYL-TEICHOIC ACID--PEPTIDOGLYCAN TEICHOIC ACID TRANSFERASE TAGU"/>
    <property type="match status" value="1"/>
</dbReference>
<reference evidence="5 6" key="1">
    <citation type="submission" date="2018-10" db="EMBL/GenBank/DDBJ databases">
        <title>Marmoricola sp. 4Q3S-7 whole genome shotgun sequence.</title>
        <authorList>
            <person name="Li F."/>
        </authorList>
    </citation>
    <scope>NUCLEOTIDE SEQUENCE [LARGE SCALE GENOMIC DNA]</scope>
    <source>
        <strain evidence="5 6">4Q3S-7</strain>
    </source>
</reference>
<feature type="region of interest" description="Disordered" evidence="2">
    <location>
        <begin position="1"/>
        <end position="72"/>
    </location>
</feature>
<accession>A0A3L8P3A3</accession>
<proteinExistence type="inferred from homology"/>
<dbReference type="OrthoDB" id="9782542at2"/>
<keyword evidence="3" id="KW-1133">Transmembrane helix</keyword>
<protein>
    <submittedName>
        <fullName evidence="5">LytR family transcriptional regulator</fullName>
    </submittedName>
</protein>
<keyword evidence="6" id="KW-1185">Reference proteome</keyword>
<sequence>MPNRDDPEFDWLYGGKQASASEDSEATRMMPVTPREAPRRTAPSAPSNGPDRRTPAPAPAPEPTGTTKRPRSRARIVRRVVLLVVLLYVVFLIVVPVQAWGRLKKVDAEPAGDRPAEQPGTTYLLVGSDSRRGLSAEERKKLGTGDAAGQRTDTIMMLHVGSGPSTLISIPRDSLVPIPGHGTTKVNAAFAYGGPKLLVNTIEQDTGVRIDHYVEIGFGGFVNAVDAVGGVQVCAHKHLVDKLANLNMTKGCHHVDGVTALAFSRSRHTQALGDIGRAQHQRQVLAEVGSKVKSPRTVLDPFRYYGLNEAAASSLVVSKGTSPVALGRFAWAMTRVNGTSGLTCSMPISDLAVHWDRTRALALMNLIKNDETDQIKAAGLCTATGFKK</sequence>
<dbReference type="AlphaFoldDB" id="A0A3L8P3A3"/>
<evidence type="ECO:0000313" key="5">
    <source>
        <dbReference type="EMBL" id="RLV49916.1"/>
    </source>
</evidence>
<comment type="similarity">
    <text evidence="1">Belongs to the LytR/CpsA/Psr (LCP) family.</text>
</comment>
<organism evidence="5 6">
    <name type="scientific">Nocardioides mangrovicus</name>
    <dbReference type="NCBI Taxonomy" id="2478913"/>
    <lineage>
        <taxon>Bacteria</taxon>
        <taxon>Bacillati</taxon>
        <taxon>Actinomycetota</taxon>
        <taxon>Actinomycetes</taxon>
        <taxon>Propionibacteriales</taxon>
        <taxon>Nocardioidaceae</taxon>
        <taxon>Nocardioides</taxon>
    </lineage>
</organism>
<evidence type="ECO:0000259" key="4">
    <source>
        <dbReference type="Pfam" id="PF03816"/>
    </source>
</evidence>
<feature type="domain" description="Cell envelope-related transcriptional attenuator" evidence="4">
    <location>
        <begin position="151"/>
        <end position="293"/>
    </location>
</feature>
<dbReference type="InterPro" id="IPR004474">
    <property type="entry name" value="LytR_CpsA_psr"/>
</dbReference>
<name>A0A3L8P3A3_9ACTN</name>
<dbReference type="Gene3D" id="3.40.630.190">
    <property type="entry name" value="LCP protein"/>
    <property type="match status" value="1"/>
</dbReference>
<evidence type="ECO:0000313" key="6">
    <source>
        <dbReference type="Proteomes" id="UP000281708"/>
    </source>
</evidence>